<accession>A0A410DYG6</accession>
<evidence type="ECO:0008006" key="3">
    <source>
        <dbReference type="Google" id="ProtNLM"/>
    </source>
</evidence>
<dbReference type="OrthoDB" id="2107055at2"/>
<protein>
    <recommendedName>
        <fullName evidence="3">Restriction endonuclease type IV Mrr domain-containing protein</fullName>
    </recommendedName>
</protein>
<evidence type="ECO:0000313" key="1">
    <source>
        <dbReference type="EMBL" id="QAA34092.1"/>
    </source>
</evidence>
<proteinExistence type="predicted"/>
<dbReference type="KEGG" id="cmah:C1I91_22050"/>
<dbReference type="AlphaFoldDB" id="A0A410DYG6"/>
<reference evidence="1 2" key="1">
    <citation type="submission" date="2018-01" db="EMBL/GenBank/DDBJ databases">
        <title>Genome Sequencing and Assembly of Anaerobacter polyendosporus strain CT4.</title>
        <authorList>
            <person name="Tachaapaikoon C."/>
            <person name="Sutheeworapong S."/>
            <person name="Jenjaroenpun P."/>
            <person name="Wongsurawat T."/>
            <person name="Nookeaw I."/>
            <person name="Cheawchanlertfa P."/>
            <person name="Kosugi A."/>
            <person name="Cheevadhanarak S."/>
            <person name="Ratanakhanokchai K."/>
        </authorList>
    </citation>
    <scope>NUCLEOTIDE SEQUENCE [LARGE SCALE GENOMIC DNA]</scope>
    <source>
        <strain evidence="1 2">CT4</strain>
    </source>
</reference>
<organism evidence="1 2">
    <name type="scientific">Clostridium manihotivorum</name>
    <dbReference type="NCBI Taxonomy" id="2320868"/>
    <lineage>
        <taxon>Bacteria</taxon>
        <taxon>Bacillati</taxon>
        <taxon>Bacillota</taxon>
        <taxon>Clostridia</taxon>
        <taxon>Eubacteriales</taxon>
        <taxon>Clostridiaceae</taxon>
        <taxon>Clostridium</taxon>
    </lineage>
</organism>
<evidence type="ECO:0000313" key="2">
    <source>
        <dbReference type="Proteomes" id="UP000286268"/>
    </source>
</evidence>
<dbReference type="Proteomes" id="UP000286268">
    <property type="component" value="Chromosome"/>
</dbReference>
<gene>
    <name evidence="1" type="ORF">C1I91_22050</name>
</gene>
<sequence>MNSDIDKIKIKEYCNLAYKIRERASGEIIGFVDENVSEILNFDFEENVVWSGNCFDGFFEQINVCRFGNILWVELQKLGDYNGFYKDWAMKKYMSTMYEICNLMDGIYVNNYEYDDEDPMFRAFFISFIFNIDDFKFYEKIFKYCHEYCNNIEKIIERKLKGSYWIPEFEKDEMMFCNMYLTPFFKKIGFEQVIFNHGKNEYGKDYVLVTKNIFGETEYYGVQAKAGDMRGSANSNITEISNQIENAFKIPYKLINGKEVYISKMIIAISGKFTDNAQTIIQKYITTYMLTNTVFLSKKELENHKLMS</sequence>
<dbReference type="RefSeq" id="WP_128214814.1">
    <property type="nucleotide sequence ID" value="NZ_CP025746.1"/>
</dbReference>
<keyword evidence="2" id="KW-1185">Reference proteome</keyword>
<name>A0A410DYG6_9CLOT</name>
<dbReference type="EMBL" id="CP025746">
    <property type="protein sequence ID" value="QAA34092.1"/>
    <property type="molecule type" value="Genomic_DNA"/>
</dbReference>